<proteinExistence type="predicted"/>
<accession>A0ABY6BKT2</accession>
<protein>
    <submittedName>
        <fullName evidence="2">M12 family metallo-peptidase</fullName>
    </submittedName>
</protein>
<keyword evidence="3" id="KW-1185">Reference proteome</keyword>
<dbReference type="EMBL" id="CP104694">
    <property type="protein sequence ID" value="UXI70087.1"/>
    <property type="molecule type" value="Genomic_DNA"/>
</dbReference>
<reference evidence="2" key="1">
    <citation type="submission" date="2022-09" db="EMBL/GenBank/DDBJ databases">
        <title>Tahibacter sp. nov., isolated from a fresh water.</title>
        <authorList>
            <person name="Baek J.H."/>
            <person name="Lee J.K."/>
            <person name="Kim J.M."/>
            <person name="Jeon C.O."/>
        </authorList>
    </citation>
    <scope>NUCLEOTIDE SEQUENCE</scope>
    <source>
        <strain evidence="2">W38</strain>
    </source>
</reference>
<evidence type="ECO:0000313" key="3">
    <source>
        <dbReference type="Proteomes" id="UP001064632"/>
    </source>
</evidence>
<keyword evidence="1" id="KW-0732">Signal</keyword>
<dbReference type="Proteomes" id="UP001064632">
    <property type="component" value="Chromosome"/>
</dbReference>
<dbReference type="InterPro" id="IPR024079">
    <property type="entry name" value="MetalloPept_cat_dom_sf"/>
</dbReference>
<gene>
    <name evidence="2" type="ORF">N4264_10800</name>
</gene>
<dbReference type="Gene3D" id="3.40.390.10">
    <property type="entry name" value="Collagenase (Catalytic Domain)"/>
    <property type="match status" value="1"/>
</dbReference>
<evidence type="ECO:0000256" key="1">
    <source>
        <dbReference type="SAM" id="SignalP"/>
    </source>
</evidence>
<dbReference type="SUPFAM" id="SSF55486">
    <property type="entry name" value="Metalloproteases ('zincins'), catalytic domain"/>
    <property type="match status" value="1"/>
</dbReference>
<sequence>MLVRSLCTFLFLPVAVGATQIVPSAWQVEQALEPRAVRSAAATHASRITIDAQALRRAEQLQLHLPGGAVHTVQVNARTERGGGDFTLSGALAAGPEYTVTLTMHAGLLAGLVTAPEGNYEVSPLADGGQSVFALDQAAFPECAGGDVPEHVPDAAVPAAVTADPPNRIELLVMYSPQALEGAGGVTQIRTLAQAAVDAANTAFRNSDMVARFVLLDVRPVTRDEDEDDLNWIVNNAEVARIRNEVGADLVSLIVESSLDGCGVAKVMRNPGPGFANLAYQVTKRSCAVGNLSFAHEHGHNMGMEHNPEDGTDQDNASYDWSYGHYVSGSYRTVMSYSDPCSSSCPRRPYFSNPAVTFNGVPTGIAGARDNHRTGNLTAPIVANFRPSERLFANGFN</sequence>
<dbReference type="RefSeq" id="WP_261697038.1">
    <property type="nucleotide sequence ID" value="NZ_CP104694.1"/>
</dbReference>
<organism evidence="2 3">
    <name type="scientific">Tahibacter amnicola</name>
    <dbReference type="NCBI Taxonomy" id="2976241"/>
    <lineage>
        <taxon>Bacteria</taxon>
        <taxon>Pseudomonadati</taxon>
        <taxon>Pseudomonadota</taxon>
        <taxon>Gammaproteobacteria</taxon>
        <taxon>Lysobacterales</taxon>
        <taxon>Rhodanobacteraceae</taxon>
        <taxon>Tahibacter</taxon>
    </lineage>
</organism>
<dbReference type="Pfam" id="PF13688">
    <property type="entry name" value="Reprolysin_5"/>
    <property type="match status" value="1"/>
</dbReference>
<name>A0ABY6BKT2_9GAMM</name>
<evidence type="ECO:0000313" key="2">
    <source>
        <dbReference type="EMBL" id="UXI70087.1"/>
    </source>
</evidence>
<feature type="chain" id="PRO_5047351394" evidence="1">
    <location>
        <begin position="18"/>
        <end position="397"/>
    </location>
</feature>
<feature type="signal peptide" evidence="1">
    <location>
        <begin position="1"/>
        <end position="17"/>
    </location>
</feature>